<protein>
    <submittedName>
        <fullName evidence="2">Uncharacterized protein</fullName>
    </submittedName>
</protein>
<evidence type="ECO:0000313" key="3">
    <source>
        <dbReference type="Proteomes" id="UP000829685"/>
    </source>
</evidence>
<proteinExistence type="predicted"/>
<gene>
    <name evidence="2" type="ORF">JX265_009280</name>
</gene>
<evidence type="ECO:0000313" key="2">
    <source>
        <dbReference type="EMBL" id="KAI1862566.1"/>
    </source>
</evidence>
<comment type="caution">
    <text evidence="2">The sequence shown here is derived from an EMBL/GenBank/DDBJ whole genome shotgun (WGS) entry which is preliminary data.</text>
</comment>
<keyword evidence="3" id="KW-1185">Reference proteome</keyword>
<dbReference type="AlphaFoldDB" id="A0A9P9WGR7"/>
<reference evidence="2" key="1">
    <citation type="submission" date="2021-03" db="EMBL/GenBank/DDBJ databases">
        <title>Revisited historic fungal species revealed as producer of novel bioactive compounds through whole genome sequencing and comparative genomics.</title>
        <authorList>
            <person name="Vignolle G.A."/>
            <person name="Hochenegger N."/>
            <person name="Mach R.L."/>
            <person name="Mach-Aigner A.R."/>
            <person name="Javad Rahimi M."/>
            <person name="Salim K.A."/>
            <person name="Chan C.M."/>
            <person name="Lim L.B.L."/>
            <person name="Cai F."/>
            <person name="Druzhinina I.S."/>
            <person name="U'Ren J.M."/>
            <person name="Derntl C."/>
        </authorList>
    </citation>
    <scope>NUCLEOTIDE SEQUENCE</scope>
    <source>
        <strain evidence="2">TUCIM 5799</strain>
    </source>
</reference>
<accession>A0A9P9WGR7</accession>
<organism evidence="2 3">
    <name type="scientific">Neoarthrinium moseri</name>
    <dbReference type="NCBI Taxonomy" id="1658444"/>
    <lineage>
        <taxon>Eukaryota</taxon>
        <taxon>Fungi</taxon>
        <taxon>Dikarya</taxon>
        <taxon>Ascomycota</taxon>
        <taxon>Pezizomycotina</taxon>
        <taxon>Sordariomycetes</taxon>
        <taxon>Xylariomycetidae</taxon>
        <taxon>Amphisphaeriales</taxon>
        <taxon>Apiosporaceae</taxon>
        <taxon>Neoarthrinium</taxon>
    </lineage>
</organism>
<sequence>MERDGPQTPPNSKGKEKENGKGRSTDVTFPASGGSEKEMQRGSRANLSSRVADSALTLGSGLVSGFDSAGHLLPSDKAGASIPRPQASKGETSSYAHQAGPSLGGNVKSTHAQEHVKQQEAAFSNFLDGTSVSQSLGVQHGLDLDERMGATAPQASRMLSHDDYASTDGLEVVKLLDTDYDEVVRPDPDVPLSRDDATALRRALFGNSAASSATGGRPADWDDLLNFVPEYVGDEASLRGTSELWQHMGTSDVSEARRTWANQWGDVLSRYTDEVWGDLGMLVQEAQAEARKIQEGGREATPAEAKAILRLRQILAHVRDG</sequence>
<dbReference type="EMBL" id="JAFIMR010000027">
    <property type="protein sequence ID" value="KAI1862566.1"/>
    <property type="molecule type" value="Genomic_DNA"/>
</dbReference>
<feature type="region of interest" description="Disordered" evidence="1">
    <location>
        <begin position="63"/>
        <end position="116"/>
    </location>
</feature>
<dbReference type="Proteomes" id="UP000829685">
    <property type="component" value="Unassembled WGS sequence"/>
</dbReference>
<evidence type="ECO:0000256" key="1">
    <source>
        <dbReference type="SAM" id="MobiDB-lite"/>
    </source>
</evidence>
<feature type="compositionally biased region" description="Basic and acidic residues" evidence="1">
    <location>
        <begin position="13"/>
        <end position="24"/>
    </location>
</feature>
<feature type="region of interest" description="Disordered" evidence="1">
    <location>
        <begin position="1"/>
        <end position="49"/>
    </location>
</feature>
<name>A0A9P9WGR7_9PEZI</name>